<evidence type="ECO:0000313" key="10">
    <source>
        <dbReference type="EMBL" id="MDT0636110.1"/>
    </source>
</evidence>
<dbReference type="InterPro" id="IPR045800">
    <property type="entry name" value="HMBD"/>
</dbReference>
<dbReference type="Pfam" id="PF25975">
    <property type="entry name" value="CzcB_C"/>
    <property type="match status" value="1"/>
</dbReference>
<dbReference type="Pfam" id="PF13115">
    <property type="entry name" value="YtkA"/>
    <property type="match status" value="1"/>
</dbReference>
<evidence type="ECO:0000259" key="7">
    <source>
        <dbReference type="Pfam" id="PF25919"/>
    </source>
</evidence>
<protein>
    <submittedName>
        <fullName evidence="10">Efflux RND transporter periplasmic adaptor subunit</fullName>
    </submittedName>
</protein>
<comment type="similarity">
    <text evidence="1">Belongs to the membrane fusion protein (MFP) (TC 8.A.1) family.</text>
</comment>
<dbReference type="InterPro" id="IPR058792">
    <property type="entry name" value="Beta-barrel_RND_2"/>
</dbReference>
<dbReference type="NCBIfam" id="TIGR01730">
    <property type="entry name" value="RND_mfp"/>
    <property type="match status" value="1"/>
</dbReference>
<evidence type="ECO:0000259" key="8">
    <source>
        <dbReference type="Pfam" id="PF25954"/>
    </source>
</evidence>
<feature type="domain" description="CusB-like three alpha-helical bundle" evidence="6">
    <location>
        <begin position="281"/>
        <end position="331"/>
    </location>
</feature>
<dbReference type="Gene3D" id="6.10.140.730">
    <property type="match status" value="1"/>
</dbReference>
<dbReference type="Pfam" id="PF25954">
    <property type="entry name" value="Beta-barrel_RND_2"/>
    <property type="match status" value="1"/>
</dbReference>
<dbReference type="Pfam" id="PF25919">
    <property type="entry name" value="BSH_CusB"/>
    <property type="match status" value="1"/>
</dbReference>
<dbReference type="Pfam" id="PF25869">
    <property type="entry name" value="3HB_CusB"/>
    <property type="match status" value="1"/>
</dbReference>
<dbReference type="Gene3D" id="2.40.420.20">
    <property type="match status" value="1"/>
</dbReference>
<dbReference type="Pfam" id="PF19335">
    <property type="entry name" value="HMBD"/>
    <property type="match status" value="1"/>
</dbReference>
<evidence type="ECO:0000256" key="2">
    <source>
        <dbReference type="ARBA" id="ARBA00022448"/>
    </source>
</evidence>
<feature type="signal peptide" evidence="3">
    <location>
        <begin position="1"/>
        <end position="23"/>
    </location>
</feature>
<feature type="domain" description="CusB-like barrel-sandwich hybrid" evidence="7">
    <location>
        <begin position="246"/>
        <end position="366"/>
    </location>
</feature>
<evidence type="ECO:0000256" key="3">
    <source>
        <dbReference type="SAM" id="SignalP"/>
    </source>
</evidence>
<dbReference type="Gene3D" id="2.40.30.170">
    <property type="match status" value="1"/>
</dbReference>
<dbReference type="Proteomes" id="UP001251857">
    <property type="component" value="Unassembled WGS sequence"/>
</dbReference>
<dbReference type="InterPro" id="IPR051909">
    <property type="entry name" value="MFP_Cation_Efflux"/>
</dbReference>
<accession>A0ABU3C3I7</accession>
<feature type="domain" description="Heavy metal binding" evidence="5">
    <location>
        <begin position="168"/>
        <end position="195"/>
    </location>
</feature>
<evidence type="ECO:0000256" key="1">
    <source>
        <dbReference type="ARBA" id="ARBA00009477"/>
    </source>
</evidence>
<sequence>MNHPNRTAAVIAAFLVVCAAALGAGLFLDDADDMSAPQTGHDDHDQQAGHTAGPFRLRIVPDQPPLQPGDNPLTVHVEDRDGQPVNDAQVRVLAEADAGDAGKSPAVTLAAAGEGRYRGTLPLPRDGKYSLAVDADAPDLGHGDLVLRFRTGETGLVAATSTPEGIAHYTCSMHPSVREAEPGQCPICGMDLIPVGREEVESGVITLDARRRQLIGVETGRAQRRSLGKVIRAVGEVDFDERHMTSVTLKFDGWIDDLQADFVGKRVERGQRLFSVYSPALLSAQQEYLETRQRLSRRGPDDSLIEAARQRLRLWDIAPAQITALERRGQPLENLPIQSPVSGTVVEKHVDNGSQARAGETLLRIADLSTVWIDAEVYESDLPLIAEGMEATVTLPYLPDRTYRARVDYVYPYLDDRTRTARIRLVLDNPEGTLKPDMYAEVRLEADLGERLVVPEEAVLVAGESRVVFKDLGDDGKLRPVRVRTGQRADGFIEIIEGLDPGDAVITSGNFLIAAEAKLRTGMDQW</sequence>
<feature type="domain" description="CusB-like beta-barrel" evidence="8">
    <location>
        <begin position="370"/>
        <end position="446"/>
    </location>
</feature>
<evidence type="ECO:0000259" key="6">
    <source>
        <dbReference type="Pfam" id="PF25869"/>
    </source>
</evidence>
<dbReference type="EMBL" id="JAVRIB010000018">
    <property type="protein sequence ID" value="MDT0636110.1"/>
    <property type="molecule type" value="Genomic_DNA"/>
</dbReference>
<keyword evidence="3" id="KW-0732">Signal</keyword>
<dbReference type="InterPro" id="IPR058649">
    <property type="entry name" value="CzcB_C"/>
</dbReference>
<dbReference type="PANTHER" id="PTHR30097:SF15">
    <property type="entry name" value="CATION EFFLUX SYSTEM PROTEIN CUSB"/>
    <property type="match status" value="1"/>
</dbReference>
<dbReference type="RefSeq" id="WP_311654006.1">
    <property type="nucleotide sequence ID" value="NZ_JAVRIB010000018.1"/>
</dbReference>
<dbReference type="SUPFAM" id="SSF111369">
    <property type="entry name" value="HlyD-like secretion proteins"/>
    <property type="match status" value="1"/>
</dbReference>
<evidence type="ECO:0000313" key="11">
    <source>
        <dbReference type="Proteomes" id="UP001251857"/>
    </source>
</evidence>
<dbReference type="InterPro" id="IPR006143">
    <property type="entry name" value="RND_pump_MFP"/>
</dbReference>
<dbReference type="PANTHER" id="PTHR30097">
    <property type="entry name" value="CATION EFFLUX SYSTEM PROTEIN CUSB"/>
    <property type="match status" value="1"/>
</dbReference>
<dbReference type="InterPro" id="IPR032693">
    <property type="entry name" value="YtkA-like_dom"/>
</dbReference>
<gene>
    <name evidence="10" type="ORF">RM532_14240</name>
</gene>
<evidence type="ECO:0000259" key="5">
    <source>
        <dbReference type="Pfam" id="PF19335"/>
    </source>
</evidence>
<proteinExistence type="inferred from homology"/>
<feature type="domain" description="CzcB-like C-terminal circularly permuted SH3-like" evidence="9">
    <location>
        <begin position="453"/>
        <end position="513"/>
    </location>
</feature>
<evidence type="ECO:0000259" key="9">
    <source>
        <dbReference type="Pfam" id="PF25975"/>
    </source>
</evidence>
<organism evidence="10 11">
    <name type="scientific">Spectribacter hydrogenoxidans</name>
    <dbReference type="NCBI Taxonomy" id="3075608"/>
    <lineage>
        <taxon>Bacteria</taxon>
        <taxon>Pseudomonadati</taxon>
        <taxon>Pseudomonadota</taxon>
        <taxon>Gammaproteobacteria</taxon>
        <taxon>Salinisphaerales</taxon>
        <taxon>Salinisphaeraceae</taxon>
        <taxon>Spectribacter</taxon>
    </lineage>
</organism>
<reference evidence="10 11" key="1">
    <citation type="submission" date="2023-09" db="EMBL/GenBank/DDBJ databases">
        <authorList>
            <person name="Rey-Velasco X."/>
        </authorList>
    </citation>
    <scope>NUCLEOTIDE SEQUENCE [LARGE SCALE GENOMIC DNA]</scope>
    <source>
        <strain evidence="10 11">W335</strain>
    </source>
</reference>
<dbReference type="InterPro" id="IPR058791">
    <property type="entry name" value="3HB_CusB"/>
</dbReference>
<comment type="caution">
    <text evidence="10">The sequence shown here is derived from an EMBL/GenBank/DDBJ whole genome shotgun (WGS) entry which is preliminary data.</text>
</comment>
<feature type="chain" id="PRO_5047022550" evidence="3">
    <location>
        <begin position="24"/>
        <end position="526"/>
    </location>
</feature>
<evidence type="ECO:0000259" key="4">
    <source>
        <dbReference type="Pfam" id="PF13115"/>
    </source>
</evidence>
<keyword evidence="11" id="KW-1185">Reference proteome</keyword>
<dbReference type="InterPro" id="IPR058790">
    <property type="entry name" value="BSH_CusB"/>
</dbReference>
<keyword evidence="2" id="KW-0813">Transport</keyword>
<feature type="domain" description="YtkA-like" evidence="4">
    <location>
        <begin position="55"/>
        <end position="133"/>
    </location>
</feature>
<name>A0ABU3C3I7_9GAMM</name>